<name>A0A816DYS2_9BILA</name>
<dbReference type="AlphaFoldDB" id="A0A816DYS2"/>
<dbReference type="EMBL" id="CAJNOK010021923">
    <property type="protein sequence ID" value="CAF1339882.1"/>
    <property type="molecule type" value="Genomic_DNA"/>
</dbReference>
<reference evidence="2" key="1">
    <citation type="submission" date="2021-02" db="EMBL/GenBank/DDBJ databases">
        <authorList>
            <person name="Nowell W R."/>
        </authorList>
    </citation>
    <scope>NUCLEOTIDE SEQUENCE</scope>
</reference>
<dbReference type="Proteomes" id="UP000682733">
    <property type="component" value="Unassembled WGS sequence"/>
</dbReference>
<dbReference type="Proteomes" id="UP000681722">
    <property type="component" value="Unassembled WGS sequence"/>
</dbReference>
<evidence type="ECO:0000313" key="4">
    <source>
        <dbReference type="EMBL" id="CAF4555311.1"/>
    </source>
</evidence>
<proteinExistence type="predicted"/>
<organism evidence="2 5">
    <name type="scientific">Didymodactylos carnosus</name>
    <dbReference type="NCBI Taxonomy" id="1234261"/>
    <lineage>
        <taxon>Eukaryota</taxon>
        <taxon>Metazoa</taxon>
        <taxon>Spiralia</taxon>
        <taxon>Gnathifera</taxon>
        <taxon>Rotifera</taxon>
        <taxon>Eurotatoria</taxon>
        <taxon>Bdelloidea</taxon>
        <taxon>Philodinida</taxon>
        <taxon>Philodinidae</taxon>
        <taxon>Didymodactylos</taxon>
    </lineage>
</organism>
<sequence>MQMVDAFVCFHPASMCELYMPFNKSLLVIASTRYELARLESYKWQKWNENLKMIARNPQNVVGANNLYDAEYIRYFTGLKVTLLPSLCNYTNAQYKPVRKSFLFVPIGNTEIDKTFPSAVSRENMTIPVNKLREVYSRYKYSDLSSHLGIIHVPYQLSTMSIFEQYRMNIPLFFPALDLLTEWHKKQNILCQRTWHCAYHWTRANGSVIRGVEKDMPDPNNDYDIAAVKYWLKFADFYQWPHIILYESIEDLIQKLETTDLMAVSAKMKTYNEDVKLDLLNKWNGILKRIKEH</sequence>
<evidence type="ECO:0000313" key="2">
    <source>
        <dbReference type="EMBL" id="CAF1642075.1"/>
    </source>
</evidence>
<gene>
    <name evidence="2" type="ORF">GPM918_LOCUS45000</name>
    <name evidence="1" type="ORF">OVA965_LOCUS30293</name>
    <name evidence="4" type="ORF">SRO942_LOCUS47160</name>
    <name evidence="3" type="ORF">TMI583_LOCUS31093</name>
</gene>
<protein>
    <submittedName>
        <fullName evidence="2">Uncharacterized protein</fullName>
    </submittedName>
</protein>
<dbReference type="Proteomes" id="UP000677228">
    <property type="component" value="Unassembled WGS sequence"/>
</dbReference>
<keyword evidence="5" id="KW-1185">Reference proteome</keyword>
<evidence type="ECO:0000313" key="1">
    <source>
        <dbReference type="EMBL" id="CAF1339882.1"/>
    </source>
</evidence>
<dbReference type="Proteomes" id="UP000663829">
    <property type="component" value="Unassembled WGS sequence"/>
</dbReference>
<dbReference type="EMBL" id="CAJOBA010043550">
    <property type="protein sequence ID" value="CAF4151193.1"/>
    <property type="molecule type" value="Genomic_DNA"/>
</dbReference>
<comment type="caution">
    <text evidence="2">The sequence shown here is derived from an EMBL/GenBank/DDBJ whole genome shotgun (WGS) entry which is preliminary data.</text>
</comment>
<dbReference type="EMBL" id="CAJNOQ010047731">
    <property type="protein sequence ID" value="CAF1642075.1"/>
    <property type="molecule type" value="Genomic_DNA"/>
</dbReference>
<dbReference type="OrthoDB" id="419709at2759"/>
<evidence type="ECO:0000313" key="5">
    <source>
        <dbReference type="Proteomes" id="UP000663829"/>
    </source>
</evidence>
<evidence type="ECO:0000313" key="3">
    <source>
        <dbReference type="EMBL" id="CAF4151193.1"/>
    </source>
</evidence>
<dbReference type="EMBL" id="CAJOBC010116759">
    <property type="protein sequence ID" value="CAF4555311.1"/>
    <property type="molecule type" value="Genomic_DNA"/>
</dbReference>
<accession>A0A816DYS2</accession>
<dbReference type="InterPro" id="IPR016136">
    <property type="entry name" value="DNA_helicase_N/primase_C"/>
</dbReference>
<dbReference type="Gene3D" id="1.10.860.10">
    <property type="entry name" value="DNAb Helicase, Chain A"/>
    <property type="match status" value="1"/>
</dbReference>